<name>A0AB39S6S3_9ACTN</name>
<dbReference type="InterPro" id="IPR020802">
    <property type="entry name" value="TesA-like"/>
</dbReference>
<feature type="domain" description="Thioesterase TesA-like" evidence="3">
    <location>
        <begin position="26"/>
        <end position="248"/>
    </location>
</feature>
<organism evidence="4">
    <name type="scientific">Streptomyces sp. R35</name>
    <dbReference type="NCBI Taxonomy" id="3238630"/>
    <lineage>
        <taxon>Bacteria</taxon>
        <taxon>Bacillati</taxon>
        <taxon>Actinomycetota</taxon>
        <taxon>Actinomycetes</taxon>
        <taxon>Kitasatosporales</taxon>
        <taxon>Streptomycetaceae</taxon>
        <taxon>Streptomyces</taxon>
    </lineage>
</organism>
<dbReference type="RefSeq" id="WP_369260105.1">
    <property type="nucleotide sequence ID" value="NZ_CP163440.1"/>
</dbReference>
<dbReference type="SUPFAM" id="SSF53474">
    <property type="entry name" value="alpha/beta-Hydrolases"/>
    <property type="match status" value="1"/>
</dbReference>
<dbReference type="InterPro" id="IPR012223">
    <property type="entry name" value="TEII"/>
</dbReference>
<dbReference type="Gene3D" id="3.40.50.1820">
    <property type="entry name" value="alpha/beta hydrolase"/>
    <property type="match status" value="1"/>
</dbReference>
<dbReference type="GO" id="GO:0016787">
    <property type="term" value="F:hydrolase activity"/>
    <property type="evidence" value="ECO:0007669"/>
    <property type="project" value="UniProtKB-KW"/>
</dbReference>
<evidence type="ECO:0000313" key="4">
    <source>
        <dbReference type="EMBL" id="XDQ63253.1"/>
    </source>
</evidence>
<dbReference type="InterPro" id="IPR029058">
    <property type="entry name" value="AB_hydrolase_fold"/>
</dbReference>
<dbReference type="InterPro" id="IPR001031">
    <property type="entry name" value="Thioesterase"/>
</dbReference>
<comment type="similarity">
    <text evidence="1">Belongs to the thioesterase family.</text>
</comment>
<gene>
    <name evidence="4" type="ORF">AB5J50_21860</name>
</gene>
<dbReference type="SMART" id="SM00824">
    <property type="entry name" value="PKS_TE"/>
    <property type="match status" value="1"/>
</dbReference>
<proteinExistence type="inferred from homology"/>
<accession>A0AB39S6S3</accession>
<evidence type="ECO:0000256" key="1">
    <source>
        <dbReference type="ARBA" id="ARBA00007169"/>
    </source>
</evidence>
<dbReference type="EMBL" id="CP163440">
    <property type="protein sequence ID" value="XDQ63253.1"/>
    <property type="molecule type" value="Genomic_DNA"/>
</dbReference>
<reference evidence="4" key="1">
    <citation type="submission" date="2024-07" db="EMBL/GenBank/DDBJ databases">
        <authorList>
            <person name="Yu S.T."/>
        </authorList>
    </citation>
    <scope>NUCLEOTIDE SEQUENCE</scope>
    <source>
        <strain evidence="4">R35</strain>
    </source>
</reference>
<protein>
    <submittedName>
        <fullName evidence="4">Thioesterase II family protein</fullName>
    </submittedName>
</protein>
<evidence type="ECO:0000256" key="2">
    <source>
        <dbReference type="ARBA" id="ARBA00022801"/>
    </source>
</evidence>
<dbReference type="PANTHER" id="PTHR11487">
    <property type="entry name" value="THIOESTERASE"/>
    <property type="match status" value="1"/>
</dbReference>
<dbReference type="Pfam" id="PF00975">
    <property type="entry name" value="Thioesterase"/>
    <property type="match status" value="1"/>
</dbReference>
<dbReference type="PANTHER" id="PTHR11487:SF0">
    <property type="entry name" value="S-ACYL FATTY ACID SYNTHASE THIOESTERASE, MEDIUM CHAIN"/>
    <property type="match status" value="1"/>
</dbReference>
<dbReference type="GO" id="GO:0008610">
    <property type="term" value="P:lipid biosynthetic process"/>
    <property type="evidence" value="ECO:0007669"/>
    <property type="project" value="TreeGrafter"/>
</dbReference>
<dbReference type="AlphaFoldDB" id="A0AB39S6S3"/>
<evidence type="ECO:0000259" key="3">
    <source>
        <dbReference type="SMART" id="SM00824"/>
    </source>
</evidence>
<keyword evidence="2" id="KW-0378">Hydrolase</keyword>
<sequence length="253" mass="26779">MTATTAGRGLWVREYSPAPAHGLTLVCFPHAGGGASAYRPLATALSPRAGVLSLQYPGRQDRRTEAPYTSVDALADDIAATLRRQAAGPVVLFGHSMGALVAYETARRLERDGGAGPLGLVVSGARSAAEPRPRDVSLRSDAGIIDELRQLDGTSPELLDDPEIQAMILPALRADYTALETYRHRSGPPLRCPVSAYVGDADPQAGALDAERWADLTSGTFRQRTFAGGHFFVDSARQQVAAALAEDLDAFAP</sequence>